<dbReference type="SUPFAM" id="SSF53335">
    <property type="entry name" value="S-adenosyl-L-methionine-dependent methyltransferases"/>
    <property type="match status" value="1"/>
</dbReference>
<dbReference type="Gene3D" id="3.40.50.150">
    <property type="entry name" value="Vaccinia Virus protein VP39"/>
    <property type="match status" value="1"/>
</dbReference>
<dbReference type="OrthoDB" id="9799872at2"/>
<dbReference type="Pfam" id="PF05711">
    <property type="entry name" value="TylF"/>
    <property type="match status" value="1"/>
</dbReference>
<dbReference type="RefSeq" id="WP_111333710.1">
    <property type="nucleotide sequence ID" value="NZ_CP030032.1"/>
</dbReference>
<dbReference type="AlphaFoldDB" id="A0A2Z4FK31"/>
<proteinExistence type="predicted"/>
<evidence type="ECO:0000313" key="2">
    <source>
        <dbReference type="Proteomes" id="UP000249799"/>
    </source>
</evidence>
<dbReference type="KEGG" id="bsed:DN745_08145"/>
<evidence type="ECO:0000313" key="1">
    <source>
        <dbReference type="EMBL" id="AWV89309.1"/>
    </source>
</evidence>
<dbReference type="PANTHER" id="PTHR40036">
    <property type="entry name" value="MACROCIN O-METHYLTRANSFERASE"/>
    <property type="match status" value="1"/>
</dbReference>
<organism evidence="1 2">
    <name type="scientific">Bradymonas sediminis</name>
    <dbReference type="NCBI Taxonomy" id="1548548"/>
    <lineage>
        <taxon>Bacteria</taxon>
        <taxon>Deltaproteobacteria</taxon>
        <taxon>Bradymonadales</taxon>
        <taxon>Bradymonadaceae</taxon>
        <taxon>Bradymonas</taxon>
    </lineage>
</organism>
<accession>A0A2Z4FK31</accession>
<name>A0A2Z4FK31_9DELT</name>
<sequence>MIQKLKSVVQQRSLSRSVRRTIKSARKRNLTYLSEAKLTSLATLCRVHEEKNIPGVIIEAGCALGGSSIVLTEAKQIERKLRVYDVFGMIPPPSQKDGEDVHKRYETIESGQSRGIGGDTYYGYVEDLYQQVQSSFESLGYPPGANNVQLIKGLVQDTLEVPGPVCLAHIDVDWYEPVMTCLRRIEPMLSPGGSIVLDDYQDWSGCRRATDEYFADRRDGGYTFDQSSGAIVITKAMVN</sequence>
<dbReference type="EMBL" id="CP030032">
    <property type="protein sequence ID" value="AWV89309.1"/>
    <property type="molecule type" value="Genomic_DNA"/>
</dbReference>
<dbReference type="PANTHER" id="PTHR40036:SF1">
    <property type="entry name" value="MACROCIN O-METHYLTRANSFERASE"/>
    <property type="match status" value="1"/>
</dbReference>
<protein>
    <submittedName>
        <fullName evidence="1">Asparagine synthase</fullName>
    </submittedName>
</protein>
<dbReference type="InterPro" id="IPR029063">
    <property type="entry name" value="SAM-dependent_MTases_sf"/>
</dbReference>
<gene>
    <name evidence="1" type="ORF">DN745_08145</name>
</gene>
<dbReference type="Proteomes" id="UP000249799">
    <property type="component" value="Chromosome"/>
</dbReference>
<dbReference type="InterPro" id="IPR008884">
    <property type="entry name" value="TylF_MeTrfase"/>
</dbReference>
<keyword evidence="2" id="KW-1185">Reference proteome</keyword>
<reference evidence="1 2" key="1">
    <citation type="submission" date="2018-06" db="EMBL/GenBank/DDBJ databases">
        <title>Lujinxingia sediminis gen. nov. sp. nov., a new facultative anaerobic member of the class Deltaproteobacteria, and proposal of Lujinxingaceae fam. nov.</title>
        <authorList>
            <person name="Guo L.-Y."/>
            <person name="Li C.-M."/>
            <person name="Wang S."/>
            <person name="Du Z.-J."/>
        </authorList>
    </citation>
    <scope>NUCLEOTIDE SEQUENCE [LARGE SCALE GENOMIC DNA]</scope>
    <source>
        <strain evidence="1 2">FA350</strain>
    </source>
</reference>